<dbReference type="InterPro" id="IPR000924">
    <property type="entry name" value="Glu/Gln-tRNA-synth"/>
</dbReference>
<dbReference type="GO" id="GO:0005829">
    <property type="term" value="C:cytosol"/>
    <property type="evidence" value="ECO:0007669"/>
    <property type="project" value="TreeGrafter"/>
</dbReference>
<dbReference type="InterPro" id="IPR049940">
    <property type="entry name" value="GluQ/Sye"/>
</dbReference>
<dbReference type="Pfam" id="PF00749">
    <property type="entry name" value="tRNA-synt_1c"/>
    <property type="match status" value="1"/>
</dbReference>
<gene>
    <name evidence="14" type="ORF">MNBD_DELTA02-45</name>
</gene>
<dbReference type="PRINTS" id="PR00987">
    <property type="entry name" value="TRNASYNTHGLU"/>
</dbReference>
<dbReference type="GO" id="GO:0004818">
    <property type="term" value="F:glutamate-tRNA ligase activity"/>
    <property type="evidence" value="ECO:0007669"/>
    <property type="project" value="UniProtKB-EC"/>
</dbReference>
<dbReference type="InterPro" id="IPR014729">
    <property type="entry name" value="Rossmann-like_a/b/a_fold"/>
</dbReference>
<dbReference type="SUPFAM" id="SSF52374">
    <property type="entry name" value="Nucleotidylyl transferase"/>
    <property type="match status" value="1"/>
</dbReference>
<evidence type="ECO:0000256" key="6">
    <source>
        <dbReference type="ARBA" id="ARBA00022598"/>
    </source>
</evidence>
<keyword evidence="6 14" id="KW-0436">Ligase</keyword>
<evidence type="ECO:0000256" key="7">
    <source>
        <dbReference type="ARBA" id="ARBA00022741"/>
    </source>
</evidence>
<proteinExistence type="inferred from homology"/>
<dbReference type="SUPFAM" id="SSF48163">
    <property type="entry name" value="An anticodon-binding domain of class I aminoacyl-tRNA synthetases"/>
    <property type="match status" value="1"/>
</dbReference>
<feature type="domain" description="Aminoacyl-tRNA synthetase class I anticodon-binding" evidence="13">
    <location>
        <begin position="327"/>
        <end position="465"/>
    </location>
</feature>
<dbReference type="EC" id="6.1.1.17" evidence="4"/>
<evidence type="ECO:0000256" key="8">
    <source>
        <dbReference type="ARBA" id="ARBA00022840"/>
    </source>
</evidence>
<dbReference type="InterPro" id="IPR004527">
    <property type="entry name" value="Glu-tRNA-ligase_bac/mito"/>
</dbReference>
<dbReference type="InterPro" id="IPR008925">
    <property type="entry name" value="aa_tRNA-synth_I_cd-bd_sf"/>
</dbReference>
<dbReference type="InterPro" id="IPR020751">
    <property type="entry name" value="aa-tRNA-synth_I_codon-bd_sub2"/>
</dbReference>
<dbReference type="InterPro" id="IPR020058">
    <property type="entry name" value="Glu/Gln-tRNA-synth_Ib_cat-dom"/>
</dbReference>
<keyword evidence="10 14" id="KW-0030">Aminoacyl-tRNA synthetase</keyword>
<evidence type="ECO:0000256" key="3">
    <source>
        <dbReference type="ARBA" id="ARBA00011245"/>
    </source>
</evidence>
<comment type="subunit">
    <text evidence="3">Monomer.</text>
</comment>
<dbReference type="AlphaFoldDB" id="A0A3B0V3Y3"/>
<dbReference type="Gene3D" id="1.10.10.350">
    <property type="match status" value="1"/>
</dbReference>
<sequence>MTVRTRFAPSPTGFLHIGGVRTALFNYLYARHNNGEFVLRIEDTDRARSTEESIRAIMDGMEWLGLDYDEEPVYQSKRFDIYKEHAEKLIEKGLAYRCWCSPDELQKRREEALKAGRAPRYDRRCRPGSISAGELSKNERKPFAVRFRVPEGKTTFKDLIKGSISIDHEEIEDLVILRSDGTTTYNLCVVVDDATQGITHIIRGDDHINNTPKQILLYKALGYPVPEFAHLPMILGSDKGRLSKRHGATSVTAYRDMGYLPEAIINYLARLGWSCGDQEIFTMAELIEKFTLGSVGKSAGVFNPEKLLWLNHHYIKEADIEDLKPLFLTHLKKLGVDASDDPRVTAIMKTVQEKAQTMAMMAEDALFYFTDEVCFDEKAKKKFLTPDKLAPFTMLTERLAALDDFTPEGVETAFNSVLDECELKLGKLAQPVRVALTGTRVSPGIFETITATGKDKTLKRLNSAIAILKKTSETEKI</sequence>
<evidence type="ECO:0000256" key="11">
    <source>
        <dbReference type="ARBA" id="ARBA00030865"/>
    </source>
</evidence>
<comment type="subcellular location">
    <subcellularLocation>
        <location evidence="1">Cytoplasm</location>
    </subcellularLocation>
</comment>
<dbReference type="InterPro" id="IPR045462">
    <property type="entry name" value="aa-tRNA-synth_I_cd-bd"/>
</dbReference>
<dbReference type="CDD" id="cd00808">
    <property type="entry name" value="GluRS_core"/>
    <property type="match status" value="1"/>
</dbReference>
<dbReference type="GO" id="GO:0005524">
    <property type="term" value="F:ATP binding"/>
    <property type="evidence" value="ECO:0007669"/>
    <property type="project" value="UniProtKB-KW"/>
</dbReference>
<dbReference type="PANTHER" id="PTHR43311">
    <property type="entry name" value="GLUTAMATE--TRNA LIGASE"/>
    <property type="match status" value="1"/>
</dbReference>
<comment type="similarity">
    <text evidence="2">Belongs to the class-I aminoacyl-tRNA synthetase family. Glutamate--tRNA ligase type 1 subfamily.</text>
</comment>
<keyword evidence="8" id="KW-0067">ATP-binding</keyword>
<name>A0A3B0V3Y3_9ZZZZ</name>
<dbReference type="PANTHER" id="PTHR43311:SF2">
    <property type="entry name" value="GLUTAMATE--TRNA LIGASE, MITOCHONDRIAL-RELATED"/>
    <property type="match status" value="1"/>
</dbReference>
<dbReference type="GO" id="GO:0008270">
    <property type="term" value="F:zinc ion binding"/>
    <property type="evidence" value="ECO:0007669"/>
    <property type="project" value="InterPro"/>
</dbReference>
<evidence type="ECO:0000313" key="14">
    <source>
        <dbReference type="EMBL" id="VAW38268.1"/>
    </source>
</evidence>
<evidence type="ECO:0000259" key="12">
    <source>
        <dbReference type="Pfam" id="PF00749"/>
    </source>
</evidence>
<dbReference type="Pfam" id="PF19269">
    <property type="entry name" value="Anticodon_2"/>
    <property type="match status" value="1"/>
</dbReference>
<organism evidence="14">
    <name type="scientific">hydrothermal vent metagenome</name>
    <dbReference type="NCBI Taxonomy" id="652676"/>
    <lineage>
        <taxon>unclassified sequences</taxon>
        <taxon>metagenomes</taxon>
        <taxon>ecological metagenomes</taxon>
    </lineage>
</organism>
<evidence type="ECO:0000256" key="10">
    <source>
        <dbReference type="ARBA" id="ARBA00023146"/>
    </source>
</evidence>
<dbReference type="HAMAP" id="MF_00022">
    <property type="entry name" value="Glu_tRNA_synth_type1"/>
    <property type="match status" value="1"/>
</dbReference>
<evidence type="ECO:0000256" key="2">
    <source>
        <dbReference type="ARBA" id="ARBA00007894"/>
    </source>
</evidence>
<dbReference type="PROSITE" id="PS00178">
    <property type="entry name" value="AA_TRNA_LIGASE_I"/>
    <property type="match status" value="1"/>
</dbReference>
<dbReference type="InterPro" id="IPR033910">
    <property type="entry name" value="GluRS_core"/>
</dbReference>
<dbReference type="EMBL" id="UOEZ01000068">
    <property type="protein sequence ID" value="VAW38268.1"/>
    <property type="molecule type" value="Genomic_DNA"/>
</dbReference>
<evidence type="ECO:0000256" key="1">
    <source>
        <dbReference type="ARBA" id="ARBA00004496"/>
    </source>
</evidence>
<keyword evidence="5" id="KW-0963">Cytoplasm</keyword>
<dbReference type="InterPro" id="IPR001412">
    <property type="entry name" value="aa-tRNA-synth_I_CS"/>
</dbReference>
<accession>A0A3B0V3Y3</accession>
<evidence type="ECO:0000256" key="4">
    <source>
        <dbReference type="ARBA" id="ARBA00012835"/>
    </source>
</evidence>
<dbReference type="GO" id="GO:0000049">
    <property type="term" value="F:tRNA binding"/>
    <property type="evidence" value="ECO:0007669"/>
    <property type="project" value="InterPro"/>
</dbReference>
<keyword evidence="9" id="KW-0648">Protein biosynthesis</keyword>
<dbReference type="FunFam" id="3.40.50.620:FF:000007">
    <property type="entry name" value="Glutamate--tRNA ligase"/>
    <property type="match status" value="1"/>
</dbReference>
<evidence type="ECO:0000259" key="13">
    <source>
        <dbReference type="Pfam" id="PF19269"/>
    </source>
</evidence>
<dbReference type="NCBIfam" id="TIGR00464">
    <property type="entry name" value="gltX_bact"/>
    <property type="match status" value="1"/>
</dbReference>
<feature type="domain" description="Glutamyl/glutaminyl-tRNA synthetase class Ib catalytic" evidence="12">
    <location>
        <begin position="3"/>
        <end position="309"/>
    </location>
</feature>
<reference evidence="14" key="1">
    <citation type="submission" date="2018-06" db="EMBL/GenBank/DDBJ databases">
        <authorList>
            <person name="Zhirakovskaya E."/>
        </authorList>
    </citation>
    <scope>NUCLEOTIDE SEQUENCE</scope>
</reference>
<protein>
    <recommendedName>
        <fullName evidence="4">glutamate--tRNA ligase</fullName>
        <ecNumber evidence="4">6.1.1.17</ecNumber>
    </recommendedName>
    <alternativeName>
        <fullName evidence="11">Glutamyl-tRNA synthetase</fullName>
    </alternativeName>
</protein>
<keyword evidence="7" id="KW-0547">Nucleotide-binding</keyword>
<evidence type="ECO:0000256" key="9">
    <source>
        <dbReference type="ARBA" id="ARBA00022917"/>
    </source>
</evidence>
<dbReference type="Gene3D" id="3.40.50.620">
    <property type="entry name" value="HUPs"/>
    <property type="match status" value="1"/>
</dbReference>
<evidence type="ECO:0000256" key="5">
    <source>
        <dbReference type="ARBA" id="ARBA00022490"/>
    </source>
</evidence>
<dbReference type="GO" id="GO:0006424">
    <property type="term" value="P:glutamyl-tRNA aminoacylation"/>
    <property type="evidence" value="ECO:0007669"/>
    <property type="project" value="InterPro"/>
</dbReference>